<dbReference type="Gene3D" id="3.30.530.20">
    <property type="match status" value="1"/>
</dbReference>
<dbReference type="AlphaFoldDB" id="A0A6J7ACA1"/>
<accession>A0A6J7ACA1</accession>
<dbReference type="SUPFAM" id="SSF55961">
    <property type="entry name" value="Bet v1-like"/>
    <property type="match status" value="1"/>
</dbReference>
<dbReference type="InterPro" id="IPR023393">
    <property type="entry name" value="START-like_dom_sf"/>
</dbReference>
<gene>
    <name evidence="1" type="ORF">UFOPK3204_00841</name>
</gene>
<evidence type="ECO:0000313" key="1">
    <source>
        <dbReference type="EMBL" id="CAB4830150.1"/>
    </source>
</evidence>
<proteinExistence type="predicted"/>
<dbReference type="EMBL" id="CAFABK010000031">
    <property type="protein sequence ID" value="CAB4830150.1"/>
    <property type="molecule type" value="Genomic_DNA"/>
</dbReference>
<sequence length="85" mass="9058">MHVALDVVINAPVSAVFVAFSQWSEQGRWMLGTRVEVTKGDGASVGSELSAFTGLGPVGFLDTMTITRWDAPYRVGARDSSGARI</sequence>
<reference evidence="1" key="1">
    <citation type="submission" date="2020-05" db="EMBL/GenBank/DDBJ databases">
        <authorList>
            <person name="Chiriac C."/>
            <person name="Salcher M."/>
            <person name="Ghai R."/>
            <person name="Kavagutti S V."/>
        </authorList>
    </citation>
    <scope>NUCLEOTIDE SEQUENCE</scope>
</reference>
<organism evidence="1">
    <name type="scientific">freshwater metagenome</name>
    <dbReference type="NCBI Taxonomy" id="449393"/>
    <lineage>
        <taxon>unclassified sequences</taxon>
        <taxon>metagenomes</taxon>
        <taxon>ecological metagenomes</taxon>
    </lineage>
</organism>
<protein>
    <submittedName>
        <fullName evidence="1">Unannotated protein</fullName>
    </submittedName>
</protein>
<name>A0A6J7ACA1_9ZZZZ</name>